<protein>
    <submittedName>
        <fullName evidence="4">Conjugative transposon protein TraM</fullName>
    </submittedName>
</protein>
<feature type="region of interest" description="Disordered" evidence="1">
    <location>
        <begin position="163"/>
        <end position="182"/>
    </location>
</feature>
<feature type="compositionally biased region" description="Basic and acidic residues" evidence="1">
    <location>
        <begin position="89"/>
        <end position="100"/>
    </location>
</feature>
<keyword evidence="2" id="KW-0812">Transmembrane</keyword>
<dbReference type="EMBL" id="JAWDET010000006">
    <property type="protein sequence ID" value="MDU0241718.1"/>
    <property type="molecule type" value="Genomic_DNA"/>
</dbReference>
<reference evidence="4" key="1">
    <citation type="submission" date="2023-10" db="EMBL/GenBank/DDBJ databases">
        <title>Genome of Potential pathogenic bacteria in Crohn's disease.</title>
        <authorList>
            <person name="Rodriguez-Palacios A."/>
        </authorList>
    </citation>
    <scope>NUCLEOTIDE SEQUENCE</scope>
    <source>
        <strain evidence="4">CavFT-hAR11</strain>
    </source>
</reference>
<dbReference type="InterPro" id="IPR022187">
    <property type="entry name" value="Conjug_transposon_TraM"/>
</dbReference>
<feature type="compositionally biased region" description="Polar residues" evidence="1">
    <location>
        <begin position="112"/>
        <end position="123"/>
    </location>
</feature>
<organism evidence="4 5">
    <name type="scientific">Phocaeicola vulgatus</name>
    <name type="common">Bacteroides vulgatus</name>
    <dbReference type="NCBI Taxonomy" id="821"/>
    <lineage>
        <taxon>Bacteria</taxon>
        <taxon>Pseudomonadati</taxon>
        <taxon>Bacteroidota</taxon>
        <taxon>Bacteroidia</taxon>
        <taxon>Bacteroidales</taxon>
        <taxon>Bacteroidaceae</taxon>
        <taxon>Phocaeicola</taxon>
    </lineage>
</organism>
<proteinExistence type="predicted"/>
<feature type="region of interest" description="Disordered" evidence="1">
    <location>
        <begin position="89"/>
        <end position="150"/>
    </location>
</feature>
<comment type="caution">
    <text evidence="4">The sequence shown here is derived from an EMBL/GenBank/DDBJ whole genome shotgun (WGS) entry which is preliminary data.</text>
</comment>
<dbReference type="AlphaFoldDB" id="A0AAE4I9B9"/>
<evidence type="ECO:0000259" key="3">
    <source>
        <dbReference type="Pfam" id="PF12508"/>
    </source>
</evidence>
<feature type="transmembrane region" description="Helical" evidence="2">
    <location>
        <begin position="14"/>
        <end position="35"/>
    </location>
</feature>
<accession>A0AAE4I9B9</accession>
<evidence type="ECO:0000256" key="1">
    <source>
        <dbReference type="SAM" id="MobiDB-lite"/>
    </source>
</evidence>
<dbReference type="Pfam" id="PF12508">
    <property type="entry name" value="Transposon_TraM"/>
    <property type="match status" value="1"/>
</dbReference>
<keyword evidence="2" id="KW-0472">Membrane</keyword>
<feature type="compositionally biased region" description="Basic and acidic residues" evidence="1">
    <location>
        <begin position="126"/>
        <end position="141"/>
    </location>
</feature>
<dbReference type="Proteomes" id="UP001181239">
    <property type="component" value="Unassembled WGS sequence"/>
</dbReference>
<feature type="compositionally biased region" description="Basic and acidic residues" evidence="1">
    <location>
        <begin position="163"/>
        <end position="172"/>
    </location>
</feature>
<dbReference type="InterPro" id="IPR055407">
    <property type="entry name" value="TraM_C"/>
</dbReference>
<evidence type="ECO:0000256" key="2">
    <source>
        <dbReference type="SAM" id="Phobius"/>
    </source>
</evidence>
<gene>
    <name evidence="4" type="primary">traM</name>
    <name evidence="4" type="ORF">RVH43_14060</name>
</gene>
<evidence type="ECO:0000313" key="5">
    <source>
        <dbReference type="Proteomes" id="UP001181239"/>
    </source>
</evidence>
<dbReference type="RefSeq" id="WP_196032927.1">
    <property type="nucleotide sequence ID" value="NZ_JAHYQZ010000002.1"/>
</dbReference>
<keyword evidence="2" id="KW-1133">Transmembrane helix</keyword>
<name>A0AAE4I9B9_PHOVU</name>
<feature type="domain" description="Conjugative transposon TraM C-terminal" evidence="3">
    <location>
        <begin position="248"/>
        <end position="398"/>
    </location>
</feature>
<sequence length="406" mass="46276">MNITDKINFRQPKYVLPAIVYLPLLFTGYFVCDFFNLKPVETSKMETTNYYNDKLPSANIKGDGIGQKYQNMVENFGKIKDGSAVENIEGRTEKEKEKYESQYSDAELAAMDSTSESSKNTTEQIEEIKNRIHNQQKKDESLSSSDLSEDERKLLELRKALEEAQKEEKNTSSEEVNDDELSEAARKIKSSMQRNQSKDKEDEVIETNVNAVKSLDENDKTEEVVKKHDEASDYFNTINNNEPDHKLIKAIVDEDIKAVDGSRVRLRLLDDIDIGERTIRKGSYLYCTMSGFGQQRVKGNVTSVLFNDELVKINLSIYDMDGLEGLYVPRSSFRETTKDISGGALDQSMNFNSTTSDNTFSQWGMQALQNAYQKTTSALSKNIRKNKVKIKYGTQVYLINSKNIKN</sequence>
<dbReference type="NCBIfam" id="TIGR03779">
    <property type="entry name" value="Bac_Flav_CT_M"/>
    <property type="match status" value="1"/>
</dbReference>
<evidence type="ECO:0000313" key="4">
    <source>
        <dbReference type="EMBL" id="MDU0241718.1"/>
    </source>
</evidence>